<protein>
    <recommendedName>
        <fullName evidence="3">Endonuclease/exonuclease/phosphatase domain-containing protein</fullName>
    </recommendedName>
</protein>
<proteinExistence type="predicted"/>
<reference evidence="1 2" key="2">
    <citation type="submission" date="2020-07" db="EMBL/GenBank/DDBJ databases">
        <title>Genome assembly of wild tea tree DASZ reveals pedigree and selection history of tea varieties.</title>
        <authorList>
            <person name="Zhang W."/>
        </authorList>
    </citation>
    <scope>NUCLEOTIDE SEQUENCE [LARGE SCALE GENOMIC DNA]</scope>
    <source>
        <strain evidence="2">cv. G240</strain>
        <tissue evidence="1">Leaf</tissue>
    </source>
</reference>
<name>A0A7J7HX95_CAMSI</name>
<evidence type="ECO:0000313" key="1">
    <source>
        <dbReference type="EMBL" id="KAF5956548.1"/>
    </source>
</evidence>
<comment type="caution">
    <text evidence="1">The sequence shown here is derived from an EMBL/GenBank/DDBJ whole genome shotgun (WGS) entry which is preliminary data.</text>
</comment>
<sequence length="71" mass="8082">MIGDFNQVLYSHEKQSKVSRLIPGVKAFMSSMNDHGFVDLPSIGVRFTWINNRRGHDVSYEKLDRPVASSD</sequence>
<evidence type="ECO:0008006" key="3">
    <source>
        <dbReference type="Google" id="ProtNLM"/>
    </source>
</evidence>
<evidence type="ECO:0000313" key="2">
    <source>
        <dbReference type="Proteomes" id="UP000593564"/>
    </source>
</evidence>
<dbReference type="SUPFAM" id="SSF56219">
    <property type="entry name" value="DNase I-like"/>
    <property type="match status" value="1"/>
</dbReference>
<dbReference type="AlphaFoldDB" id="A0A7J7HX95"/>
<dbReference type="Proteomes" id="UP000593564">
    <property type="component" value="Unassembled WGS sequence"/>
</dbReference>
<organism evidence="1 2">
    <name type="scientific">Camellia sinensis</name>
    <name type="common">Tea plant</name>
    <name type="synonym">Thea sinensis</name>
    <dbReference type="NCBI Taxonomy" id="4442"/>
    <lineage>
        <taxon>Eukaryota</taxon>
        <taxon>Viridiplantae</taxon>
        <taxon>Streptophyta</taxon>
        <taxon>Embryophyta</taxon>
        <taxon>Tracheophyta</taxon>
        <taxon>Spermatophyta</taxon>
        <taxon>Magnoliopsida</taxon>
        <taxon>eudicotyledons</taxon>
        <taxon>Gunneridae</taxon>
        <taxon>Pentapetalae</taxon>
        <taxon>asterids</taxon>
        <taxon>Ericales</taxon>
        <taxon>Theaceae</taxon>
        <taxon>Camellia</taxon>
    </lineage>
</organism>
<gene>
    <name evidence="1" type="ORF">HYC85_003773</name>
</gene>
<keyword evidence="2" id="KW-1185">Reference proteome</keyword>
<accession>A0A7J7HX95</accession>
<reference evidence="2" key="1">
    <citation type="journal article" date="2020" name="Nat. Commun.">
        <title>Genome assembly of wild tea tree DASZ reveals pedigree and selection history of tea varieties.</title>
        <authorList>
            <person name="Zhang W."/>
            <person name="Zhang Y."/>
            <person name="Qiu H."/>
            <person name="Guo Y."/>
            <person name="Wan H."/>
            <person name="Zhang X."/>
            <person name="Scossa F."/>
            <person name="Alseekh S."/>
            <person name="Zhang Q."/>
            <person name="Wang P."/>
            <person name="Xu L."/>
            <person name="Schmidt M.H."/>
            <person name="Jia X."/>
            <person name="Li D."/>
            <person name="Zhu A."/>
            <person name="Guo F."/>
            <person name="Chen W."/>
            <person name="Ni D."/>
            <person name="Usadel B."/>
            <person name="Fernie A.R."/>
            <person name="Wen W."/>
        </authorList>
    </citation>
    <scope>NUCLEOTIDE SEQUENCE [LARGE SCALE GENOMIC DNA]</scope>
    <source>
        <strain evidence="2">cv. G240</strain>
    </source>
</reference>
<dbReference type="EMBL" id="JACBKZ010000002">
    <property type="protein sequence ID" value="KAF5956548.1"/>
    <property type="molecule type" value="Genomic_DNA"/>
</dbReference>
<dbReference type="InterPro" id="IPR036691">
    <property type="entry name" value="Endo/exonu/phosph_ase_sf"/>
</dbReference>